<dbReference type="FunFam" id="3.40.50.200:FF:000015">
    <property type="entry name" value="Tripeptidyl peptidase A"/>
    <property type="match status" value="1"/>
</dbReference>
<dbReference type="PROSITE" id="PS51695">
    <property type="entry name" value="SEDOLISIN"/>
    <property type="match status" value="1"/>
</dbReference>
<evidence type="ECO:0000256" key="2">
    <source>
        <dbReference type="ARBA" id="ARBA00002451"/>
    </source>
</evidence>
<evidence type="ECO:0000256" key="3">
    <source>
        <dbReference type="ARBA" id="ARBA00004239"/>
    </source>
</evidence>
<dbReference type="GO" id="GO:0005576">
    <property type="term" value="C:extracellular region"/>
    <property type="evidence" value="ECO:0007669"/>
    <property type="project" value="UniProtKB-SubCell"/>
</dbReference>
<evidence type="ECO:0000256" key="12">
    <source>
        <dbReference type="ARBA" id="ARBA00023026"/>
    </source>
</evidence>
<feature type="binding site" evidence="15">
    <location>
        <position position="488"/>
    </location>
    <ligand>
        <name>Ca(2+)</name>
        <dbReference type="ChEBI" id="CHEBI:29108"/>
    </ligand>
</feature>
<keyword evidence="6 15" id="KW-0645">Protease</keyword>
<dbReference type="GO" id="GO:0004252">
    <property type="term" value="F:serine-type endopeptidase activity"/>
    <property type="evidence" value="ECO:0007669"/>
    <property type="project" value="UniProtKB-UniRule"/>
</dbReference>
<evidence type="ECO:0000256" key="1">
    <source>
        <dbReference type="ARBA" id="ARBA00001910"/>
    </source>
</evidence>
<feature type="active site" description="Charge relay system" evidence="15">
    <location>
        <position position="414"/>
    </location>
</feature>
<dbReference type="SUPFAM" id="SSF54897">
    <property type="entry name" value="Protease propeptides/inhibitors"/>
    <property type="match status" value="1"/>
</dbReference>
<dbReference type="Proteomes" id="UP001219568">
    <property type="component" value="Unassembled WGS sequence"/>
</dbReference>
<dbReference type="InterPro" id="IPR015366">
    <property type="entry name" value="S53_propep"/>
</dbReference>
<reference evidence="17" key="2">
    <citation type="submission" date="2023-01" db="EMBL/GenBank/DDBJ databases">
        <authorList>
            <person name="Petersen C."/>
        </authorList>
    </citation>
    <scope>NUCLEOTIDE SEQUENCE</scope>
    <source>
        <strain evidence="17">IBT 15450</strain>
    </source>
</reference>
<evidence type="ECO:0000256" key="8">
    <source>
        <dbReference type="ARBA" id="ARBA00022729"/>
    </source>
</evidence>
<evidence type="ECO:0000256" key="15">
    <source>
        <dbReference type="PROSITE-ProRule" id="PRU01032"/>
    </source>
</evidence>
<evidence type="ECO:0000313" key="17">
    <source>
        <dbReference type="EMBL" id="KAJ6027254.1"/>
    </source>
</evidence>
<dbReference type="CDD" id="cd04056">
    <property type="entry name" value="Peptidases_S53"/>
    <property type="match status" value="1"/>
</dbReference>
<feature type="domain" description="Peptidase S53" evidence="16">
    <location>
        <begin position="124"/>
        <end position="509"/>
    </location>
</feature>
<dbReference type="PANTHER" id="PTHR14218">
    <property type="entry name" value="PROTEASE S8 TRIPEPTIDYL PEPTIDASE I CLN2"/>
    <property type="match status" value="1"/>
</dbReference>
<evidence type="ECO:0000256" key="5">
    <source>
        <dbReference type="ARBA" id="ARBA00022525"/>
    </source>
</evidence>
<dbReference type="Gene3D" id="3.40.50.200">
    <property type="entry name" value="Peptidase S8/S53 domain"/>
    <property type="match status" value="1"/>
</dbReference>
<organism evidence="17 18">
    <name type="scientific">Penicillium canescens</name>
    <dbReference type="NCBI Taxonomy" id="5083"/>
    <lineage>
        <taxon>Eukaryota</taxon>
        <taxon>Fungi</taxon>
        <taxon>Dikarya</taxon>
        <taxon>Ascomycota</taxon>
        <taxon>Pezizomycotina</taxon>
        <taxon>Eurotiomycetes</taxon>
        <taxon>Eurotiomycetidae</taxon>
        <taxon>Eurotiales</taxon>
        <taxon>Aspergillaceae</taxon>
        <taxon>Penicillium</taxon>
    </lineage>
</organism>
<dbReference type="SUPFAM" id="SSF52743">
    <property type="entry name" value="Subtilisin-like"/>
    <property type="match status" value="1"/>
</dbReference>
<keyword evidence="7 15" id="KW-0479">Metal-binding</keyword>
<evidence type="ECO:0000256" key="10">
    <source>
        <dbReference type="ARBA" id="ARBA00022825"/>
    </source>
</evidence>
<keyword evidence="9 15" id="KW-0378">Hydrolase</keyword>
<feature type="binding site" evidence="15">
    <location>
        <position position="457"/>
    </location>
    <ligand>
        <name>Ca(2+)</name>
        <dbReference type="ChEBI" id="CHEBI:29108"/>
    </ligand>
</feature>
<accession>A0AAD6N3D7</accession>
<proteinExistence type="predicted"/>
<comment type="caution">
    <text evidence="17">The sequence shown here is derived from an EMBL/GenBank/DDBJ whole genome shotgun (WGS) entry which is preliminary data.</text>
</comment>
<dbReference type="GO" id="GO:0046872">
    <property type="term" value="F:metal ion binding"/>
    <property type="evidence" value="ECO:0007669"/>
    <property type="project" value="UniProtKB-UniRule"/>
</dbReference>
<evidence type="ECO:0000256" key="13">
    <source>
        <dbReference type="ARBA" id="ARBA00023145"/>
    </source>
</evidence>
<keyword evidence="8" id="KW-0732">Signal</keyword>
<feature type="binding site" evidence="15">
    <location>
        <position position="456"/>
    </location>
    <ligand>
        <name>Ca(2+)</name>
        <dbReference type="ChEBI" id="CHEBI:29108"/>
    </ligand>
</feature>
<dbReference type="InterPro" id="IPR030400">
    <property type="entry name" value="Sedolisin_dom"/>
</dbReference>
<sequence length="509" mass="54938">MTREEVNEFLRPHPSVLDRVLAWLKSENVPASFIEEEGNWIKFTVPIVQAEQMMKTQFFYFHQYAQKNTAIRTLGYSVPSNIHPYVQLIQPTTRFSNLGSLKMSRLIQPKVASPEDLAAGCRSVITPACIRDLYGIGNMTTRPSRQNILGISGYLDQYARYRDFDHFMAHYAAENTNNFTVVSIHDGQNDQNSSLDSTEASLDVQYAISLADAVRAAFYTTGGRAPIIPEVGRTNGTESTNEPYLDQLHYLLSLSDHELPAVLSNSYGEDEQSVPESYANATCSLFAQLGARGVTVLFSSGDSGPGGSCLSNDGQNRTKFLPEFPSSCPFVTSVGGTHNTDPESAISFSGGGFSDLFPRPTYQDTAVDGYLSKLGSQWSGLYNPQGRGIPGVAAQASNFMVRDHGSWALVGGTSASAPVLAAVVSQLNAARLGQNMPRMGFLNPWLYSIGQPGFTDIIHGGSTGCVGKITGGIKTPLVSGASWNATEGWDPVTGLGTPLFQTLVPLALS</sequence>
<keyword evidence="10 15" id="KW-0720">Serine protease</keyword>
<evidence type="ECO:0000259" key="16">
    <source>
        <dbReference type="PROSITE" id="PS51695"/>
    </source>
</evidence>
<feature type="active site" description="Charge relay system" evidence="15">
    <location>
        <position position="199"/>
    </location>
</feature>
<evidence type="ECO:0000313" key="18">
    <source>
        <dbReference type="Proteomes" id="UP001219568"/>
    </source>
</evidence>
<dbReference type="InterPro" id="IPR000209">
    <property type="entry name" value="Peptidase_S8/S53_dom"/>
</dbReference>
<reference evidence="17" key="1">
    <citation type="journal article" date="2023" name="IMA Fungus">
        <title>Comparative genomic study of the Penicillium genus elucidates a diverse pangenome and 15 lateral gene transfer events.</title>
        <authorList>
            <person name="Petersen C."/>
            <person name="Sorensen T."/>
            <person name="Nielsen M.R."/>
            <person name="Sondergaard T.E."/>
            <person name="Sorensen J.L."/>
            <person name="Fitzpatrick D.A."/>
            <person name="Frisvad J.C."/>
            <person name="Nielsen K.L."/>
        </authorList>
    </citation>
    <scope>NUCLEOTIDE SEQUENCE</scope>
    <source>
        <strain evidence="17">IBT 15450</strain>
    </source>
</reference>
<feature type="active site" description="Charge relay system" evidence="15">
    <location>
        <position position="203"/>
    </location>
</feature>
<comment type="catalytic activity">
    <reaction evidence="1">
        <text>Release of an N-terminal tripeptide from a polypeptide.</text>
        <dbReference type="EC" id="3.4.14.10"/>
    </reaction>
</comment>
<feature type="binding site" evidence="15">
    <location>
        <position position="490"/>
    </location>
    <ligand>
        <name>Ca(2+)</name>
        <dbReference type="ChEBI" id="CHEBI:29108"/>
    </ligand>
</feature>
<dbReference type="InterPro" id="IPR036852">
    <property type="entry name" value="Peptidase_S8/S53_dom_sf"/>
</dbReference>
<dbReference type="CDD" id="cd11377">
    <property type="entry name" value="Pro-peptidase_S53"/>
    <property type="match status" value="1"/>
</dbReference>
<keyword evidence="5" id="KW-0964">Secreted</keyword>
<keyword evidence="14" id="KW-0325">Glycoprotein</keyword>
<keyword evidence="12" id="KW-0843">Virulence</keyword>
<dbReference type="AlphaFoldDB" id="A0AAD6N3D7"/>
<evidence type="ECO:0000256" key="11">
    <source>
        <dbReference type="ARBA" id="ARBA00022837"/>
    </source>
</evidence>
<protein>
    <recommendedName>
        <fullName evidence="4">tripeptidyl-peptidase II</fullName>
        <ecNumber evidence="4">3.4.14.10</ecNumber>
    </recommendedName>
</protein>
<dbReference type="GO" id="GO:0006508">
    <property type="term" value="P:proteolysis"/>
    <property type="evidence" value="ECO:0007669"/>
    <property type="project" value="UniProtKB-KW"/>
</dbReference>
<dbReference type="InterPro" id="IPR050819">
    <property type="entry name" value="Tripeptidyl-peptidase_I"/>
</dbReference>
<keyword evidence="13" id="KW-0865">Zymogen</keyword>
<dbReference type="EC" id="3.4.14.10" evidence="4"/>
<dbReference type="PANTHER" id="PTHR14218:SF32">
    <property type="entry name" value="TRIPEPTIDYL PEPTIDASE SED3 (AFU_ORTHOLOGUE AFUA_3G08930)"/>
    <property type="match status" value="1"/>
</dbReference>
<evidence type="ECO:0000256" key="4">
    <source>
        <dbReference type="ARBA" id="ARBA00012462"/>
    </source>
</evidence>
<comment type="function">
    <text evidence="2">Secreted tripeptidyl-peptidase which degrades proteins at acidic pHs and is involved in virulence.</text>
</comment>
<name>A0AAD6N3D7_PENCN</name>
<gene>
    <name evidence="17" type="ORF">N7460_012071</name>
</gene>
<comment type="cofactor">
    <cofactor evidence="15">
        <name>Ca(2+)</name>
        <dbReference type="ChEBI" id="CHEBI:29108"/>
    </cofactor>
    <text evidence="15">Binds 1 Ca(2+) ion per subunit.</text>
</comment>
<keyword evidence="18" id="KW-1185">Reference proteome</keyword>
<dbReference type="Pfam" id="PF09286">
    <property type="entry name" value="Pro-kuma_activ"/>
    <property type="match status" value="1"/>
</dbReference>
<dbReference type="SMART" id="SM00944">
    <property type="entry name" value="Pro-kuma_activ"/>
    <property type="match status" value="1"/>
</dbReference>
<comment type="subcellular location">
    <subcellularLocation>
        <location evidence="3">Secreted</location>
        <location evidence="3">Extracellular space</location>
    </subcellularLocation>
</comment>
<evidence type="ECO:0000256" key="6">
    <source>
        <dbReference type="ARBA" id="ARBA00022670"/>
    </source>
</evidence>
<dbReference type="Pfam" id="PF00082">
    <property type="entry name" value="Peptidase_S8"/>
    <property type="match status" value="1"/>
</dbReference>
<dbReference type="GO" id="GO:0008240">
    <property type="term" value="F:tripeptidyl-peptidase activity"/>
    <property type="evidence" value="ECO:0007669"/>
    <property type="project" value="UniProtKB-EC"/>
</dbReference>
<keyword evidence="11 15" id="KW-0106">Calcium</keyword>
<evidence type="ECO:0000256" key="14">
    <source>
        <dbReference type="ARBA" id="ARBA00023180"/>
    </source>
</evidence>
<evidence type="ECO:0000256" key="7">
    <source>
        <dbReference type="ARBA" id="ARBA00022723"/>
    </source>
</evidence>
<evidence type="ECO:0000256" key="9">
    <source>
        <dbReference type="ARBA" id="ARBA00022801"/>
    </source>
</evidence>
<dbReference type="EMBL" id="JAQJZL010000015">
    <property type="protein sequence ID" value="KAJ6027254.1"/>
    <property type="molecule type" value="Genomic_DNA"/>
</dbReference>